<dbReference type="Gene3D" id="1.25.40.10">
    <property type="entry name" value="Tetratricopeptide repeat domain"/>
    <property type="match status" value="2"/>
</dbReference>
<feature type="repeat" description="TPR" evidence="9">
    <location>
        <begin position="101"/>
        <end position="134"/>
    </location>
</feature>
<dbReference type="SMART" id="SM00028">
    <property type="entry name" value="TPR"/>
    <property type="match status" value="5"/>
</dbReference>
<keyword evidence="7" id="KW-0067">ATP-binding</keyword>
<dbReference type="CDD" id="cd16917">
    <property type="entry name" value="HATPase_UhpB-NarQ-NarX-like"/>
    <property type="match status" value="1"/>
</dbReference>
<sequence>MPFFSALLFLITTNFQGDSLKAQKYFETFQSEKYSNPNGAIAYLDSAIFLSQGTPHKSQKAHYLRQKGIHLKNQGELAQSLQVYDEALGLFEQENDSAGIAATYNNIGISYFRMANYDLALANYFKARDINLRLQDNSGLARNYIAIGNLYADSHQYEEGLLNYLEAEKLLSEDIDASSYALVTKNIGLLFSERDNDNYNPSKAIEYGQRSILSYRAQGDSINIAGLYHNLGLLYENEDDLGRAENYYRKGLKLREAFNLKNDLASSHFNLGNVSLKKHSPNEALLSFLKSYELASESENLALLRTSAKRLSEIYSSLNVPNRAFRYLTLYDSLDEILFNTEKARIIGELETKYETERKEKELAQAQTEIERRIAERNGYLITLAVFLSLTILLVLIYQQRQGAIKALRQREKDLFNKKVNELLLEQELTSLNAMLDGQENERKRLSRELHDRIGSLLTAARFTLETNGKEQGDKLKDFLAEALEETRNLSHSLASGVLAKFGLVAAINDLKASIEDDRDIQILFNHEGLDTRINNEIEIDTYRIIQELISNSLKHSFAKKITIFIAVRDQHLELNYRDDGVGFIVDSVQGGIGLKNVEARSKKYNGQLSIDSRPAEGMLLTLNLEIYPDEKAVTSR</sequence>
<keyword evidence="11" id="KW-1133">Transmembrane helix</keyword>
<feature type="transmembrane region" description="Helical" evidence="11">
    <location>
        <begin position="379"/>
        <end position="398"/>
    </location>
</feature>
<proteinExistence type="predicted"/>
<dbReference type="Pfam" id="PF13424">
    <property type="entry name" value="TPR_12"/>
    <property type="match status" value="1"/>
</dbReference>
<comment type="catalytic activity">
    <reaction evidence="1">
        <text>ATP + protein L-histidine = ADP + protein N-phospho-L-histidine.</text>
        <dbReference type="EC" id="2.7.13.3"/>
    </reaction>
</comment>
<evidence type="ECO:0000256" key="6">
    <source>
        <dbReference type="ARBA" id="ARBA00022777"/>
    </source>
</evidence>
<dbReference type="InterPro" id="IPR003594">
    <property type="entry name" value="HATPase_dom"/>
</dbReference>
<dbReference type="SMART" id="SM00387">
    <property type="entry name" value="HATPase_c"/>
    <property type="match status" value="1"/>
</dbReference>
<keyword evidence="3" id="KW-0597">Phosphoprotein</keyword>
<dbReference type="PROSITE" id="PS50109">
    <property type="entry name" value="HIS_KIN"/>
    <property type="match status" value="1"/>
</dbReference>
<gene>
    <name evidence="13" type="ORF">RT717_11250</name>
</gene>
<organism evidence="13 14">
    <name type="scientific">Imperialibacter roseus</name>
    <dbReference type="NCBI Taxonomy" id="1324217"/>
    <lineage>
        <taxon>Bacteria</taxon>
        <taxon>Pseudomonadati</taxon>
        <taxon>Bacteroidota</taxon>
        <taxon>Cytophagia</taxon>
        <taxon>Cytophagales</taxon>
        <taxon>Flammeovirgaceae</taxon>
        <taxon>Imperialibacter</taxon>
    </lineage>
</organism>
<keyword evidence="14" id="KW-1185">Reference proteome</keyword>
<evidence type="ECO:0000256" key="11">
    <source>
        <dbReference type="SAM" id="Phobius"/>
    </source>
</evidence>
<keyword evidence="5" id="KW-0547">Nucleotide-binding</keyword>
<dbReference type="InterPro" id="IPR019734">
    <property type="entry name" value="TPR_rpt"/>
</dbReference>
<evidence type="ECO:0000256" key="3">
    <source>
        <dbReference type="ARBA" id="ARBA00022553"/>
    </source>
</evidence>
<keyword evidence="8" id="KW-0902">Two-component regulatory system</keyword>
<name>A0ABZ0IVY6_9BACT</name>
<keyword evidence="4" id="KW-0808">Transferase</keyword>
<dbReference type="InterPro" id="IPR005467">
    <property type="entry name" value="His_kinase_dom"/>
</dbReference>
<evidence type="ECO:0000313" key="14">
    <source>
        <dbReference type="Proteomes" id="UP001302349"/>
    </source>
</evidence>
<feature type="coiled-coil region" evidence="10">
    <location>
        <begin position="347"/>
        <end position="376"/>
    </location>
</feature>
<evidence type="ECO:0000256" key="8">
    <source>
        <dbReference type="ARBA" id="ARBA00023012"/>
    </source>
</evidence>
<dbReference type="Pfam" id="PF02518">
    <property type="entry name" value="HATPase_c"/>
    <property type="match status" value="1"/>
</dbReference>
<evidence type="ECO:0000259" key="12">
    <source>
        <dbReference type="PROSITE" id="PS50109"/>
    </source>
</evidence>
<keyword evidence="9" id="KW-0802">TPR repeat</keyword>
<dbReference type="Pfam" id="PF07730">
    <property type="entry name" value="HisKA_3"/>
    <property type="match status" value="1"/>
</dbReference>
<dbReference type="InterPro" id="IPR036890">
    <property type="entry name" value="HATPase_C_sf"/>
</dbReference>
<dbReference type="InterPro" id="IPR011712">
    <property type="entry name" value="Sig_transdc_His_kin_sub3_dim/P"/>
</dbReference>
<dbReference type="PANTHER" id="PTHR24421:SF10">
    <property type="entry name" value="NITRATE_NITRITE SENSOR PROTEIN NARQ"/>
    <property type="match status" value="1"/>
</dbReference>
<dbReference type="PANTHER" id="PTHR24421">
    <property type="entry name" value="NITRATE/NITRITE SENSOR PROTEIN NARX-RELATED"/>
    <property type="match status" value="1"/>
</dbReference>
<dbReference type="Pfam" id="PF13181">
    <property type="entry name" value="TPR_8"/>
    <property type="match status" value="1"/>
</dbReference>
<evidence type="ECO:0000256" key="7">
    <source>
        <dbReference type="ARBA" id="ARBA00022840"/>
    </source>
</evidence>
<protein>
    <recommendedName>
        <fullName evidence="2">histidine kinase</fullName>
        <ecNumber evidence="2">2.7.13.3</ecNumber>
    </recommendedName>
</protein>
<dbReference type="InterPro" id="IPR011990">
    <property type="entry name" value="TPR-like_helical_dom_sf"/>
</dbReference>
<evidence type="ECO:0000313" key="13">
    <source>
        <dbReference type="EMBL" id="WOK09213.1"/>
    </source>
</evidence>
<accession>A0ABZ0IVY6</accession>
<dbReference type="EMBL" id="CP136051">
    <property type="protein sequence ID" value="WOK09213.1"/>
    <property type="molecule type" value="Genomic_DNA"/>
</dbReference>
<dbReference type="InterPro" id="IPR050482">
    <property type="entry name" value="Sensor_HK_TwoCompSys"/>
</dbReference>
<evidence type="ECO:0000256" key="9">
    <source>
        <dbReference type="PROSITE-ProRule" id="PRU00339"/>
    </source>
</evidence>
<dbReference type="EC" id="2.7.13.3" evidence="2"/>
<evidence type="ECO:0000256" key="4">
    <source>
        <dbReference type="ARBA" id="ARBA00022679"/>
    </source>
</evidence>
<keyword evidence="10" id="KW-0175">Coiled coil</keyword>
<evidence type="ECO:0000256" key="5">
    <source>
        <dbReference type="ARBA" id="ARBA00022741"/>
    </source>
</evidence>
<dbReference type="PROSITE" id="PS50005">
    <property type="entry name" value="TPR"/>
    <property type="match status" value="2"/>
</dbReference>
<keyword evidence="11" id="KW-0812">Transmembrane</keyword>
<keyword evidence="6" id="KW-0418">Kinase</keyword>
<dbReference type="Gene3D" id="3.30.565.10">
    <property type="entry name" value="Histidine kinase-like ATPase, C-terminal domain"/>
    <property type="match status" value="1"/>
</dbReference>
<keyword evidence="11" id="KW-0472">Membrane</keyword>
<dbReference type="RefSeq" id="WP_317491833.1">
    <property type="nucleotide sequence ID" value="NZ_CP136051.1"/>
</dbReference>
<dbReference type="SUPFAM" id="SSF55874">
    <property type="entry name" value="ATPase domain of HSP90 chaperone/DNA topoisomerase II/histidine kinase"/>
    <property type="match status" value="1"/>
</dbReference>
<dbReference type="Gene3D" id="1.20.5.1930">
    <property type="match status" value="1"/>
</dbReference>
<evidence type="ECO:0000256" key="10">
    <source>
        <dbReference type="SAM" id="Coils"/>
    </source>
</evidence>
<evidence type="ECO:0000256" key="1">
    <source>
        <dbReference type="ARBA" id="ARBA00000085"/>
    </source>
</evidence>
<evidence type="ECO:0000256" key="2">
    <source>
        <dbReference type="ARBA" id="ARBA00012438"/>
    </source>
</evidence>
<reference evidence="13 14" key="1">
    <citation type="journal article" date="2023" name="Microbiol. Resour. Announc.">
        <title>Complete Genome Sequence of Imperialibacter roseus strain P4T.</title>
        <authorList>
            <person name="Tizabi D.R."/>
            <person name="Bachvaroff T."/>
            <person name="Hill R.T."/>
        </authorList>
    </citation>
    <scope>NUCLEOTIDE SEQUENCE [LARGE SCALE GENOMIC DNA]</scope>
    <source>
        <strain evidence="13 14">P4T</strain>
    </source>
</reference>
<feature type="domain" description="Histidine kinase" evidence="12">
    <location>
        <begin position="445"/>
        <end position="629"/>
    </location>
</feature>
<feature type="coiled-coil region" evidence="10">
    <location>
        <begin position="422"/>
        <end position="449"/>
    </location>
</feature>
<dbReference type="SUPFAM" id="SSF48452">
    <property type="entry name" value="TPR-like"/>
    <property type="match status" value="2"/>
</dbReference>
<feature type="repeat" description="TPR" evidence="9">
    <location>
        <begin position="225"/>
        <end position="258"/>
    </location>
</feature>
<dbReference type="Proteomes" id="UP001302349">
    <property type="component" value="Chromosome"/>
</dbReference>